<gene>
    <name evidence="1" type="ORF">Pla8534_26110</name>
</gene>
<accession>A0A518DSK4</accession>
<evidence type="ECO:0000313" key="2">
    <source>
        <dbReference type="Proteomes" id="UP000317648"/>
    </source>
</evidence>
<name>A0A518DSK4_9BACT</name>
<proteinExistence type="predicted"/>
<sequence length="107" mass="11765">MKGVLSCTTRIAHARAPRQRRFVIGLACLRGSLAIRSRWRRIEETPPLRRTERSAASTARGSAALLRTLILNQKRKVVDTRQTSGNSKFALVGASVGIVLPAVSERD</sequence>
<dbReference type="EMBL" id="CP036433">
    <property type="protein sequence ID" value="QDU94804.1"/>
    <property type="molecule type" value="Genomic_DNA"/>
</dbReference>
<keyword evidence="2" id="KW-1185">Reference proteome</keyword>
<protein>
    <submittedName>
        <fullName evidence="1">Uncharacterized protein</fullName>
    </submittedName>
</protein>
<dbReference type="AlphaFoldDB" id="A0A518DSK4"/>
<dbReference type="KEGG" id="lcre:Pla8534_26110"/>
<dbReference type="Proteomes" id="UP000317648">
    <property type="component" value="Chromosome"/>
</dbReference>
<evidence type="ECO:0000313" key="1">
    <source>
        <dbReference type="EMBL" id="QDU94804.1"/>
    </source>
</evidence>
<reference evidence="1 2" key="1">
    <citation type="submission" date="2019-02" db="EMBL/GenBank/DDBJ databases">
        <title>Deep-cultivation of Planctomycetes and their phenomic and genomic characterization uncovers novel biology.</title>
        <authorList>
            <person name="Wiegand S."/>
            <person name="Jogler M."/>
            <person name="Boedeker C."/>
            <person name="Pinto D."/>
            <person name="Vollmers J."/>
            <person name="Rivas-Marin E."/>
            <person name="Kohn T."/>
            <person name="Peeters S.H."/>
            <person name="Heuer A."/>
            <person name="Rast P."/>
            <person name="Oberbeckmann S."/>
            <person name="Bunk B."/>
            <person name="Jeske O."/>
            <person name="Meyerdierks A."/>
            <person name="Storesund J.E."/>
            <person name="Kallscheuer N."/>
            <person name="Luecker S."/>
            <person name="Lage O.M."/>
            <person name="Pohl T."/>
            <person name="Merkel B.J."/>
            <person name="Hornburger P."/>
            <person name="Mueller R.-W."/>
            <person name="Bruemmer F."/>
            <person name="Labrenz M."/>
            <person name="Spormann A.M."/>
            <person name="Op den Camp H."/>
            <person name="Overmann J."/>
            <person name="Amann R."/>
            <person name="Jetten M.S.M."/>
            <person name="Mascher T."/>
            <person name="Medema M.H."/>
            <person name="Devos D.P."/>
            <person name="Kaster A.-K."/>
            <person name="Ovreas L."/>
            <person name="Rohde M."/>
            <person name="Galperin M.Y."/>
            <person name="Jogler C."/>
        </authorList>
    </citation>
    <scope>NUCLEOTIDE SEQUENCE [LARGE SCALE GENOMIC DNA]</scope>
    <source>
        <strain evidence="1 2">Pla85_3_4</strain>
    </source>
</reference>
<organism evidence="1 2">
    <name type="scientific">Lignipirellula cremea</name>
    <dbReference type="NCBI Taxonomy" id="2528010"/>
    <lineage>
        <taxon>Bacteria</taxon>
        <taxon>Pseudomonadati</taxon>
        <taxon>Planctomycetota</taxon>
        <taxon>Planctomycetia</taxon>
        <taxon>Pirellulales</taxon>
        <taxon>Pirellulaceae</taxon>
        <taxon>Lignipirellula</taxon>
    </lineage>
</organism>